<dbReference type="PROSITE" id="PS50851">
    <property type="entry name" value="CHEW"/>
    <property type="match status" value="1"/>
</dbReference>
<keyword evidence="3" id="KW-1185">Reference proteome</keyword>
<accession>A0A7W4W6I7</accession>
<proteinExistence type="predicted"/>
<name>A0A7W4W6I7_9GAMM</name>
<dbReference type="Gene3D" id="2.40.50.180">
    <property type="entry name" value="CheA-289, Domain 4"/>
    <property type="match status" value="1"/>
</dbReference>
<protein>
    <submittedName>
        <fullName evidence="2">Chemosensory pili system protein ChpC</fullName>
    </submittedName>
</protein>
<evidence type="ECO:0000313" key="3">
    <source>
        <dbReference type="Proteomes" id="UP000537130"/>
    </source>
</evidence>
<dbReference type="Proteomes" id="UP000537130">
    <property type="component" value="Unassembled WGS sequence"/>
</dbReference>
<dbReference type="AlphaFoldDB" id="A0A7W4W6I7"/>
<sequence>MEQDIKQLQFTDTVPVLMLPIQRKNLLLPNVNVAEFVPASVIEPLDSAPPWLLGMMEWRGQRVPLISFEQLNGDAIDPTSRGSGQVAILNGISDREELKFYGIRCFGIPRQARIVKEDLKPDNEAQPGRVELSQVELAGDPAVIPDLEIIEAQIARVLMGQ</sequence>
<evidence type="ECO:0000259" key="1">
    <source>
        <dbReference type="PROSITE" id="PS50851"/>
    </source>
</evidence>
<dbReference type="InterPro" id="IPR002545">
    <property type="entry name" value="CheW-lke_dom"/>
</dbReference>
<gene>
    <name evidence="2" type="ORF">FHR99_002675</name>
</gene>
<evidence type="ECO:0000313" key="2">
    <source>
        <dbReference type="EMBL" id="MBB3048401.1"/>
    </source>
</evidence>
<dbReference type="RefSeq" id="WP_183411185.1">
    <property type="nucleotide sequence ID" value="NZ_JACHWY010000003.1"/>
</dbReference>
<dbReference type="InterPro" id="IPR036061">
    <property type="entry name" value="CheW-like_dom_sf"/>
</dbReference>
<dbReference type="EMBL" id="JACHWY010000003">
    <property type="protein sequence ID" value="MBB3048401.1"/>
    <property type="molecule type" value="Genomic_DNA"/>
</dbReference>
<dbReference type="Pfam" id="PF01584">
    <property type="entry name" value="CheW"/>
    <property type="match status" value="1"/>
</dbReference>
<feature type="domain" description="CheW-like" evidence="1">
    <location>
        <begin position="13"/>
        <end position="156"/>
    </location>
</feature>
<dbReference type="SMART" id="SM00260">
    <property type="entry name" value="CheW"/>
    <property type="match status" value="1"/>
</dbReference>
<dbReference type="SUPFAM" id="SSF50341">
    <property type="entry name" value="CheW-like"/>
    <property type="match status" value="1"/>
</dbReference>
<reference evidence="2 3" key="1">
    <citation type="submission" date="2020-08" db="EMBL/GenBank/DDBJ databases">
        <title>Genomic Encyclopedia of Type Strains, Phase III (KMG-III): the genomes of soil and plant-associated and newly described type strains.</title>
        <authorList>
            <person name="Whitman W."/>
        </authorList>
    </citation>
    <scope>NUCLEOTIDE SEQUENCE [LARGE SCALE GENOMIC DNA]</scope>
    <source>
        <strain evidence="2 3">CECT 8654</strain>
    </source>
</reference>
<dbReference type="GO" id="GO:0006935">
    <property type="term" value="P:chemotaxis"/>
    <property type="evidence" value="ECO:0007669"/>
    <property type="project" value="InterPro"/>
</dbReference>
<organism evidence="2 3">
    <name type="scientific">Litorivivens lipolytica</name>
    <dbReference type="NCBI Taxonomy" id="1524264"/>
    <lineage>
        <taxon>Bacteria</taxon>
        <taxon>Pseudomonadati</taxon>
        <taxon>Pseudomonadota</taxon>
        <taxon>Gammaproteobacteria</taxon>
        <taxon>Litorivivens</taxon>
    </lineage>
</organism>
<dbReference type="GO" id="GO:0007165">
    <property type="term" value="P:signal transduction"/>
    <property type="evidence" value="ECO:0007669"/>
    <property type="project" value="InterPro"/>
</dbReference>
<comment type="caution">
    <text evidence="2">The sequence shown here is derived from an EMBL/GenBank/DDBJ whole genome shotgun (WGS) entry which is preliminary data.</text>
</comment>